<dbReference type="EMBL" id="LRQT01000006">
    <property type="protein sequence ID" value="KXA65381.1"/>
    <property type="molecule type" value="Genomic_DNA"/>
</dbReference>
<dbReference type="AlphaFoldDB" id="A0A133S6R8"/>
<dbReference type="Proteomes" id="UP000070226">
    <property type="component" value="Unassembled WGS sequence"/>
</dbReference>
<name>A0A133S6R8_9FIRM</name>
<protein>
    <submittedName>
        <fullName evidence="1">Uncharacterized protein</fullName>
    </submittedName>
</protein>
<sequence length="70" mass="7917">MINHSYLYSGKCIFCSGLFGPALEKSTAASPNLETNLKSIRLEASIPTWGDAIVWSDLHHYDRLFTNLWD</sequence>
<evidence type="ECO:0000313" key="1">
    <source>
        <dbReference type="EMBL" id="KXA65381.1"/>
    </source>
</evidence>
<comment type="caution">
    <text evidence="1">The sequence shown here is derived from an EMBL/GenBank/DDBJ whole genome shotgun (WGS) entry which is preliminary data.</text>
</comment>
<gene>
    <name evidence="1" type="ORF">HMPREF3233_00382</name>
</gene>
<accession>A0A133S6R8</accession>
<evidence type="ECO:0000313" key="2">
    <source>
        <dbReference type="Proteomes" id="UP000070226"/>
    </source>
</evidence>
<reference evidence="1 2" key="1">
    <citation type="submission" date="2016-01" db="EMBL/GenBank/DDBJ databases">
        <authorList>
            <person name="Oliw E.H."/>
        </authorList>
    </citation>
    <scope>NUCLEOTIDE SEQUENCE [LARGE SCALE GENOMIC DNA]</scope>
    <source>
        <strain evidence="1 2">CMW7756B</strain>
    </source>
</reference>
<proteinExistence type="predicted"/>
<organism evidence="1">
    <name type="scientific">Veillonella atypica</name>
    <dbReference type="NCBI Taxonomy" id="39777"/>
    <lineage>
        <taxon>Bacteria</taxon>
        <taxon>Bacillati</taxon>
        <taxon>Bacillota</taxon>
        <taxon>Negativicutes</taxon>
        <taxon>Veillonellales</taxon>
        <taxon>Veillonellaceae</taxon>
        <taxon>Veillonella</taxon>
    </lineage>
</organism>